<organism evidence="1 2">
    <name type="scientific">Porites lobata</name>
    <dbReference type="NCBI Taxonomy" id="104759"/>
    <lineage>
        <taxon>Eukaryota</taxon>
        <taxon>Metazoa</taxon>
        <taxon>Cnidaria</taxon>
        <taxon>Anthozoa</taxon>
        <taxon>Hexacorallia</taxon>
        <taxon>Scleractinia</taxon>
        <taxon>Fungiina</taxon>
        <taxon>Poritidae</taxon>
        <taxon>Porites</taxon>
    </lineage>
</organism>
<sequence length="185" mass="22057">NYNFPFRFVQIQELGLQQQYSNDQGTYLYLRKFMALPFLPEDQIPPMFEQLSLKATTTPLKQFVNYVAETWIRSSIWPPSSWSVFMMATRSNNDIEGWHNGLHRRASGRWNMPFYLLIDLLHQEARLTALKIRLVSEKKLTRIQRKKYRSVQAQVFNLWDDYSSQRKNAEQLRQCAHLNGPKRSR</sequence>
<feature type="non-terminal residue" evidence="1">
    <location>
        <position position="1"/>
    </location>
</feature>
<dbReference type="EMBL" id="CALNXK010000057">
    <property type="protein sequence ID" value="CAH3136075.1"/>
    <property type="molecule type" value="Genomic_DNA"/>
</dbReference>
<protein>
    <recommendedName>
        <fullName evidence="3">MULE transposase domain-containing protein</fullName>
    </recommendedName>
</protein>
<evidence type="ECO:0008006" key="3">
    <source>
        <dbReference type="Google" id="ProtNLM"/>
    </source>
</evidence>
<keyword evidence="2" id="KW-1185">Reference proteome</keyword>
<reference evidence="1 2" key="1">
    <citation type="submission" date="2022-05" db="EMBL/GenBank/DDBJ databases">
        <authorList>
            <consortium name="Genoscope - CEA"/>
            <person name="William W."/>
        </authorList>
    </citation>
    <scope>NUCLEOTIDE SEQUENCE [LARGE SCALE GENOMIC DNA]</scope>
</reference>
<proteinExistence type="predicted"/>
<evidence type="ECO:0000313" key="1">
    <source>
        <dbReference type="EMBL" id="CAH3136075.1"/>
    </source>
</evidence>
<accession>A0ABN8P711</accession>
<evidence type="ECO:0000313" key="2">
    <source>
        <dbReference type="Proteomes" id="UP001159405"/>
    </source>
</evidence>
<dbReference type="Proteomes" id="UP001159405">
    <property type="component" value="Unassembled WGS sequence"/>
</dbReference>
<comment type="caution">
    <text evidence="1">The sequence shown here is derived from an EMBL/GenBank/DDBJ whole genome shotgun (WGS) entry which is preliminary data.</text>
</comment>
<gene>
    <name evidence="1" type="ORF">PLOB_00038264</name>
</gene>
<name>A0ABN8P711_9CNID</name>